<dbReference type="SMART" id="SM00790">
    <property type="entry name" value="AFOR_N"/>
    <property type="match status" value="1"/>
</dbReference>
<dbReference type="InterPro" id="IPR051919">
    <property type="entry name" value="W-dependent_AOR"/>
</dbReference>
<dbReference type="PANTHER" id="PTHR30038:SF0">
    <property type="entry name" value="TUNGSTEN-CONTAINING ALDEHYDE FERREDOXIN OXIDOREDUCTASE"/>
    <property type="match status" value="1"/>
</dbReference>
<evidence type="ECO:0000256" key="7">
    <source>
        <dbReference type="ARBA" id="ARBA00023014"/>
    </source>
</evidence>
<organism evidence="10">
    <name type="scientific">Thermodesulforhabdus norvegica</name>
    <dbReference type="NCBI Taxonomy" id="39841"/>
    <lineage>
        <taxon>Bacteria</taxon>
        <taxon>Pseudomonadati</taxon>
        <taxon>Thermodesulfobacteriota</taxon>
        <taxon>Syntrophobacteria</taxon>
        <taxon>Syntrophobacterales</taxon>
        <taxon>Thermodesulforhabdaceae</taxon>
        <taxon>Thermodesulforhabdus</taxon>
    </lineage>
</organism>
<keyword evidence="3" id="KW-0004">4Fe-4S</keyword>
<dbReference type="GO" id="GO:0051539">
    <property type="term" value="F:4 iron, 4 sulfur cluster binding"/>
    <property type="evidence" value="ECO:0007669"/>
    <property type="project" value="UniProtKB-KW"/>
</dbReference>
<accession>A0A7C0WW93</accession>
<dbReference type="EMBL" id="DQZW01000304">
    <property type="protein sequence ID" value="HDL90525.1"/>
    <property type="molecule type" value="Genomic_DNA"/>
</dbReference>
<evidence type="ECO:0000256" key="8">
    <source>
        <dbReference type="ARBA" id="ARBA00049934"/>
    </source>
</evidence>
<evidence type="ECO:0000256" key="6">
    <source>
        <dbReference type="ARBA" id="ARBA00023004"/>
    </source>
</evidence>
<evidence type="ECO:0000256" key="4">
    <source>
        <dbReference type="ARBA" id="ARBA00022723"/>
    </source>
</evidence>
<dbReference type="GO" id="GO:0046872">
    <property type="term" value="F:metal ion binding"/>
    <property type="evidence" value="ECO:0007669"/>
    <property type="project" value="UniProtKB-KW"/>
</dbReference>
<comment type="caution">
    <text evidence="10">The sequence shown here is derived from an EMBL/GenBank/DDBJ whole genome shotgun (WGS) entry which is preliminary data.</text>
</comment>
<reference evidence="10" key="1">
    <citation type="journal article" date="2020" name="mSystems">
        <title>Genome- and Community-Level Interaction Insights into Carbon Utilization and Element Cycling Functions of Hydrothermarchaeota in Hydrothermal Sediment.</title>
        <authorList>
            <person name="Zhou Z."/>
            <person name="Liu Y."/>
            <person name="Xu W."/>
            <person name="Pan J."/>
            <person name="Luo Z.H."/>
            <person name="Li M."/>
        </authorList>
    </citation>
    <scope>NUCLEOTIDE SEQUENCE [LARGE SCALE GENOMIC DNA]</scope>
    <source>
        <strain evidence="10">HyVt-19</strain>
    </source>
</reference>
<comment type="similarity">
    <text evidence="2">Belongs to the AOR/FOR family.</text>
</comment>
<dbReference type="GO" id="GO:0009055">
    <property type="term" value="F:electron transfer activity"/>
    <property type="evidence" value="ECO:0007669"/>
    <property type="project" value="InterPro"/>
</dbReference>
<feature type="non-terminal residue" evidence="10">
    <location>
        <position position="1"/>
    </location>
</feature>
<dbReference type="GO" id="GO:0016625">
    <property type="term" value="F:oxidoreductase activity, acting on the aldehyde or oxo group of donors, iron-sulfur protein as acceptor"/>
    <property type="evidence" value="ECO:0007669"/>
    <property type="project" value="InterPro"/>
</dbReference>
<evidence type="ECO:0000256" key="1">
    <source>
        <dbReference type="ARBA" id="ARBA00001966"/>
    </source>
</evidence>
<sequence>ENRVIFAVGPFQGTGLPGDAKFCISTKSPLTETYANTMAGANWGPTFKRTGYDVLIVEGKADTPVYLWIHDEAAEIREARKFWGMDTYEVVEVLKEDVGERRASVLTIGPAGEKLVAMASVVADSHSFAGRCGVGAVIGAKNLKAVVVHGTKHPPVANPDRFEALRKESRQKTLTLGKGMRDYGTPDIEDYHSRGNIPIKYWAGDSFEEGAKNLGQPVYNEVLQGKAWPCLHCTVGCHRHIKVTEPEKYACEGVGPEYEAVALLGMTNLVSDLKAVAKANEYCNRLGIDVISAGATVGFAIECYERGLITKEDTNGMELRWGDGDLLIELVKQIGLREGFGAFFAEGNLEAARKIGKGTEEIVMQVRGLDFPGHDPRLSWSMAPNYATCTRGACHCKGLPGDVEFGLYTVPELGFPEKTEFFDAQGKTYLAVKCQDFSTLLNSLSLCMFMVNCGMTLTDILNSFNAITGLNWSIEQLIKVGERSFNLQRLINIRDGKGGEYDTLPKRVFEPATSGFRKGKTPPFDALMNEYYELRGWDKRTGIPKKEKLIELGISD</sequence>
<keyword evidence="5" id="KW-0560">Oxidoreductase</keyword>
<dbReference type="InterPro" id="IPR013983">
    <property type="entry name" value="Ald_Fedxn_OxRdtase_N"/>
</dbReference>
<evidence type="ECO:0000256" key="2">
    <source>
        <dbReference type="ARBA" id="ARBA00011032"/>
    </source>
</evidence>
<comment type="cofactor">
    <cofactor evidence="8">
        <name>tungstopterin</name>
        <dbReference type="ChEBI" id="CHEBI:30402"/>
    </cofactor>
</comment>
<dbReference type="Gene3D" id="1.10.569.10">
    <property type="entry name" value="Aldehyde Ferredoxin Oxidoreductase Protein, subunit A, domain 2"/>
    <property type="match status" value="1"/>
</dbReference>
<dbReference type="Pfam" id="PF01314">
    <property type="entry name" value="AFOR_C"/>
    <property type="match status" value="1"/>
</dbReference>
<name>A0A7C0WW93_9BACT</name>
<comment type="cofactor">
    <cofactor evidence="1">
        <name>[4Fe-4S] cluster</name>
        <dbReference type="ChEBI" id="CHEBI:49883"/>
    </cofactor>
</comment>
<keyword evidence="6" id="KW-0408">Iron</keyword>
<dbReference type="InterPro" id="IPR013984">
    <property type="entry name" value="Ald_Fedxn_OxRdtase_dom2"/>
</dbReference>
<dbReference type="SUPFAM" id="SSF48310">
    <property type="entry name" value="Aldehyde ferredoxin oxidoreductase, C-terminal domains"/>
    <property type="match status" value="1"/>
</dbReference>
<dbReference type="InterPro" id="IPR013985">
    <property type="entry name" value="Ald_Fedxn_OxRdtase_dom3"/>
</dbReference>
<protein>
    <submittedName>
        <fullName evidence="10">Aldehyde ferredoxin oxidoreductase</fullName>
    </submittedName>
</protein>
<dbReference type="InterPro" id="IPR036021">
    <property type="entry name" value="Tungsten_al_ferr_oxy-like_C"/>
</dbReference>
<gene>
    <name evidence="10" type="ORF">ENG14_06445</name>
</gene>
<evidence type="ECO:0000313" key="10">
    <source>
        <dbReference type="EMBL" id="HDL90525.1"/>
    </source>
</evidence>
<dbReference type="AlphaFoldDB" id="A0A7C0WW93"/>
<dbReference type="Gene3D" id="3.60.9.10">
    <property type="entry name" value="Aldehyde ferredoxin oxidoreductase, N-terminal domain"/>
    <property type="match status" value="1"/>
</dbReference>
<keyword evidence="4" id="KW-0479">Metal-binding</keyword>
<evidence type="ECO:0000259" key="9">
    <source>
        <dbReference type="SMART" id="SM00790"/>
    </source>
</evidence>
<dbReference type="PANTHER" id="PTHR30038">
    <property type="entry name" value="ALDEHYDE FERREDOXIN OXIDOREDUCTASE"/>
    <property type="match status" value="1"/>
</dbReference>
<dbReference type="Pfam" id="PF02730">
    <property type="entry name" value="AFOR_N"/>
    <property type="match status" value="1"/>
</dbReference>
<dbReference type="InterPro" id="IPR036503">
    <property type="entry name" value="Ald_Fedxn_OxRdtase_N_sf"/>
</dbReference>
<evidence type="ECO:0000256" key="3">
    <source>
        <dbReference type="ARBA" id="ARBA00022485"/>
    </source>
</evidence>
<dbReference type="InterPro" id="IPR001203">
    <property type="entry name" value="OxRdtase_Ald_Fedxn_C"/>
</dbReference>
<proteinExistence type="inferred from homology"/>
<dbReference type="Gene3D" id="1.10.599.10">
    <property type="entry name" value="Aldehyde Ferredoxin Oxidoreductase Protein, subunit A, domain 3"/>
    <property type="match status" value="1"/>
</dbReference>
<keyword evidence="7" id="KW-0411">Iron-sulfur</keyword>
<dbReference type="SUPFAM" id="SSF56228">
    <property type="entry name" value="Aldehyde ferredoxin oxidoreductase, N-terminal domain"/>
    <property type="match status" value="1"/>
</dbReference>
<dbReference type="Proteomes" id="UP000886355">
    <property type="component" value="Unassembled WGS sequence"/>
</dbReference>
<feature type="domain" description="Aldehyde ferredoxin oxidoreductase N-terminal" evidence="9">
    <location>
        <begin position="1"/>
        <end position="152"/>
    </location>
</feature>
<evidence type="ECO:0000256" key="5">
    <source>
        <dbReference type="ARBA" id="ARBA00023002"/>
    </source>
</evidence>